<evidence type="ECO:0000313" key="1">
    <source>
        <dbReference type="EMBL" id="AXI61428.1"/>
    </source>
</evidence>
<dbReference type="KEGG" id="pke:DLD99_13425"/>
<sequence>MENSLESNPKIYLGDRGFLKRYGSLHTLDETRHWFRKVAQDSCLGLASGDWRTAMEINRTLDRNSGRHLYHSRFLTNAHEKLSGRLLGVSELQRNARLYGCSREFRFSPDWRQINEDIEIIKRFRPRRVSIGGDWLDMLLEQGQNALIEEILQCLQSSVDDVEIEWLMLTFKPSRQALSLLDRFRFDGVLAPVNLLQPDCNENRVCLDEIRRHSALYALHCLAGGVIPVMPAIDYALNHMGASACVVGAGKSKHIMELMRCEALYRRACP</sequence>
<organism evidence="1 2">
    <name type="scientific">Pseudomonas kribbensis</name>
    <dbReference type="NCBI Taxonomy" id="1628086"/>
    <lineage>
        <taxon>Bacteria</taxon>
        <taxon>Pseudomonadati</taxon>
        <taxon>Pseudomonadota</taxon>
        <taxon>Gammaproteobacteria</taxon>
        <taxon>Pseudomonadales</taxon>
        <taxon>Pseudomonadaceae</taxon>
        <taxon>Pseudomonas</taxon>
    </lineage>
</organism>
<keyword evidence="2" id="KW-1185">Reference proteome</keyword>
<proteinExistence type="predicted"/>
<accession>A0A345RQ62</accession>
<dbReference type="AlphaFoldDB" id="A0A345RQ62"/>
<protein>
    <submittedName>
        <fullName evidence="1">Uncharacterized protein</fullName>
    </submittedName>
</protein>
<reference evidence="1 2" key="1">
    <citation type="submission" date="2018-05" db="EMBL/GenBank/DDBJ databases">
        <title>Complete genome sequence of Pseudomonas kribbensis 46-2(T).</title>
        <authorList>
            <person name="Jeong H."/>
            <person name="Lee S.-G."/>
            <person name="Rha E."/>
            <person name="Kim H."/>
        </authorList>
    </citation>
    <scope>NUCLEOTIDE SEQUENCE [LARGE SCALE GENOMIC DNA]</scope>
    <source>
        <strain evidence="1 2">46-2</strain>
    </source>
</reference>
<gene>
    <name evidence="1" type="ORF">DLD99_13425</name>
</gene>
<evidence type="ECO:0000313" key="2">
    <source>
        <dbReference type="Proteomes" id="UP000253720"/>
    </source>
</evidence>
<dbReference type="Proteomes" id="UP000253720">
    <property type="component" value="Chromosome"/>
</dbReference>
<dbReference type="RefSeq" id="WP_114882720.1">
    <property type="nucleotide sequence ID" value="NZ_CP029608.1"/>
</dbReference>
<dbReference type="EMBL" id="CP029608">
    <property type="protein sequence ID" value="AXI61428.1"/>
    <property type="molecule type" value="Genomic_DNA"/>
</dbReference>
<name>A0A345RQ62_9PSED</name>